<dbReference type="Gene3D" id="1.20.58.70">
    <property type="match status" value="1"/>
</dbReference>
<evidence type="ECO:0000256" key="3">
    <source>
        <dbReference type="ARBA" id="ARBA00022448"/>
    </source>
</evidence>
<evidence type="ECO:0000256" key="1">
    <source>
        <dbReference type="ARBA" id="ARBA00004409"/>
    </source>
</evidence>
<dbReference type="SUPFAM" id="SSF47661">
    <property type="entry name" value="t-snare proteins"/>
    <property type="match status" value="1"/>
</dbReference>
<dbReference type="OrthoDB" id="10251371at2759"/>
<dbReference type="InterPro" id="IPR010989">
    <property type="entry name" value="SNARE"/>
</dbReference>
<proteinExistence type="inferred from homology"/>
<gene>
    <name evidence="13" type="ORF">UA08_05923</name>
</gene>
<dbReference type="FunFam" id="1.20.58.70:FF:000021">
    <property type="entry name" value="SNARE complex subunit (Tlg2)"/>
    <property type="match status" value="1"/>
</dbReference>
<organism evidence="13 14">
    <name type="scientific">Talaromyces atroroseus</name>
    <dbReference type="NCBI Taxonomy" id="1441469"/>
    <lineage>
        <taxon>Eukaryota</taxon>
        <taxon>Fungi</taxon>
        <taxon>Dikarya</taxon>
        <taxon>Ascomycota</taxon>
        <taxon>Pezizomycotina</taxon>
        <taxon>Eurotiomycetes</taxon>
        <taxon>Eurotiomycetidae</taxon>
        <taxon>Eurotiales</taxon>
        <taxon>Trichocomaceae</taxon>
        <taxon>Talaromyces</taxon>
        <taxon>Talaromyces sect. Trachyspermi</taxon>
    </lineage>
</organism>
<dbReference type="AlphaFoldDB" id="A0A225AUD1"/>
<keyword evidence="6 11" id="KW-1133">Transmembrane helix</keyword>
<dbReference type="STRING" id="1441469.A0A225AUD1"/>
<feature type="transmembrane region" description="Helical" evidence="11">
    <location>
        <begin position="315"/>
        <end position="332"/>
    </location>
</feature>
<evidence type="ECO:0000313" key="13">
    <source>
        <dbReference type="EMBL" id="OKL59209.1"/>
    </source>
</evidence>
<evidence type="ECO:0000256" key="9">
    <source>
        <dbReference type="ARBA" id="ARBA00023136"/>
    </source>
</evidence>
<feature type="region of interest" description="Disordered" evidence="10">
    <location>
        <begin position="20"/>
        <end position="41"/>
    </location>
</feature>
<dbReference type="GO" id="GO:0048278">
    <property type="term" value="P:vesicle docking"/>
    <property type="evidence" value="ECO:0007669"/>
    <property type="project" value="TreeGrafter"/>
</dbReference>
<evidence type="ECO:0000256" key="10">
    <source>
        <dbReference type="SAM" id="MobiDB-lite"/>
    </source>
</evidence>
<evidence type="ECO:0000256" key="11">
    <source>
        <dbReference type="SAM" id="Phobius"/>
    </source>
</evidence>
<feature type="domain" description="T-SNARE coiled-coil homology" evidence="12">
    <location>
        <begin position="241"/>
        <end position="303"/>
    </location>
</feature>
<dbReference type="GeneID" id="31005679"/>
<evidence type="ECO:0000256" key="7">
    <source>
        <dbReference type="ARBA" id="ARBA00023034"/>
    </source>
</evidence>
<evidence type="ECO:0000256" key="6">
    <source>
        <dbReference type="ARBA" id="ARBA00022989"/>
    </source>
</evidence>
<dbReference type="GO" id="GO:0006886">
    <property type="term" value="P:intracellular protein transport"/>
    <property type="evidence" value="ECO:0007669"/>
    <property type="project" value="InterPro"/>
</dbReference>
<keyword evidence="9 11" id="KW-0472">Membrane</keyword>
<dbReference type="InterPro" id="IPR000727">
    <property type="entry name" value="T_SNARE_dom"/>
</dbReference>
<dbReference type="GO" id="GO:0031201">
    <property type="term" value="C:SNARE complex"/>
    <property type="evidence" value="ECO:0007669"/>
    <property type="project" value="TreeGrafter"/>
</dbReference>
<dbReference type="SMART" id="SM00397">
    <property type="entry name" value="t_SNARE"/>
    <property type="match status" value="1"/>
</dbReference>
<keyword evidence="4 11" id="KW-0812">Transmembrane</keyword>
<dbReference type="PANTHER" id="PTHR19957:SF83">
    <property type="entry name" value="SYNTAXIN-16"/>
    <property type="match status" value="1"/>
</dbReference>
<evidence type="ECO:0000256" key="8">
    <source>
        <dbReference type="ARBA" id="ARBA00023054"/>
    </source>
</evidence>
<evidence type="ECO:0000256" key="2">
    <source>
        <dbReference type="ARBA" id="ARBA00009063"/>
    </source>
</evidence>
<protein>
    <recommendedName>
        <fullName evidence="12">t-SNARE coiled-coil homology domain-containing protein</fullName>
    </recommendedName>
</protein>
<comment type="caution">
    <text evidence="13">The sequence shown here is derived from an EMBL/GenBank/DDBJ whole genome shotgun (WGS) entry which is preliminary data.</text>
</comment>
<dbReference type="RefSeq" id="XP_020119330.1">
    <property type="nucleotide sequence ID" value="XM_020268246.1"/>
</dbReference>
<sequence>MWRDRTNLYVSYRQSFAHHPTKKPRYFGPSQGFSDSPSLSEERRGLIAGADGLEDDGDAIIEMDLLPPRWVDVQDEVNETLTDIAQKAARLDKLHQKHILPSFGDEAARKGDEALIEQYTQEITRSFHSCQTAIKRIEGMVREQKQLGSVTQGDETMARNIQISLASRVQESSARFRKKQSTYLRKLRELEGMALPFERAATPIQNPYSDPSLMESDADKSFSQTTLQQTSQKQLVGGANEAVIAQREREINDIAKGIIELSDIFRELQTMIIDQGTMLDRIDYNVERMTTDVKQADTELKVASNYQRKTTKRKIILLLILLMIGMIILVALKPKRRGHDNKNNATETIPQLIRRTTIPSIDIAEYIDDYIIIEHISANTKDVHHHNSFSRPPDDYGYDYSSLWVGGLLNG</sequence>
<dbReference type="PROSITE" id="PS50192">
    <property type="entry name" value="T_SNARE"/>
    <property type="match status" value="1"/>
</dbReference>
<dbReference type="InterPro" id="IPR045242">
    <property type="entry name" value="Syntaxin"/>
</dbReference>
<dbReference type="GO" id="GO:0006906">
    <property type="term" value="P:vesicle fusion"/>
    <property type="evidence" value="ECO:0007669"/>
    <property type="project" value="TreeGrafter"/>
</dbReference>
<dbReference type="InterPro" id="IPR006012">
    <property type="entry name" value="Syntaxin/epimorphin_CS"/>
</dbReference>
<dbReference type="Proteomes" id="UP000214365">
    <property type="component" value="Unassembled WGS sequence"/>
</dbReference>
<dbReference type="CDD" id="cd15845">
    <property type="entry name" value="SNARE_syntaxin16"/>
    <property type="match status" value="1"/>
</dbReference>
<dbReference type="PROSITE" id="PS00914">
    <property type="entry name" value="SYNTAXIN"/>
    <property type="match status" value="1"/>
</dbReference>
<evidence type="ECO:0000313" key="14">
    <source>
        <dbReference type="Proteomes" id="UP000214365"/>
    </source>
</evidence>
<reference evidence="13 14" key="1">
    <citation type="submission" date="2015-06" db="EMBL/GenBank/DDBJ databases">
        <title>Talaromyces atroroseus IBT 11181 draft genome.</title>
        <authorList>
            <person name="Rasmussen K.B."/>
            <person name="Rasmussen S."/>
            <person name="Petersen B."/>
            <person name="Sicheritz-Ponten T."/>
            <person name="Mortensen U.H."/>
            <person name="Thrane U."/>
        </authorList>
    </citation>
    <scope>NUCLEOTIDE SEQUENCE [LARGE SCALE GENOMIC DNA]</scope>
    <source>
        <strain evidence="13 14">IBT 11181</strain>
    </source>
</reference>
<accession>A0A225AUD1</accession>
<dbReference type="GO" id="GO:0000139">
    <property type="term" value="C:Golgi membrane"/>
    <property type="evidence" value="ECO:0007669"/>
    <property type="project" value="UniProtKB-SubCell"/>
</dbReference>
<evidence type="ECO:0000256" key="4">
    <source>
        <dbReference type="ARBA" id="ARBA00022692"/>
    </source>
</evidence>
<dbReference type="PANTHER" id="PTHR19957">
    <property type="entry name" value="SYNTAXIN"/>
    <property type="match status" value="1"/>
</dbReference>
<keyword evidence="5" id="KW-0653">Protein transport</keyword>
<keyword evidence="14" id="KW-1185">Reference proteome</keyword>
<keyword evidence="3" id="KW-0813">Transport</keyword>
<evidence type="ECO:0000259" key="12">
    <source>
        <dbReference type="PROSITE" id="PS50192"/>
    </source>
</evidence>
<dbReference type="GO" id="GO:0000149">
    <property type="term" value="F:SNARE binding"/>
    <property type="evidence" value="ECO:0007669"/>
    <property type="project" value="TreeGrafter"/>
</dbReference>
<evidence type="ECO:0000256" key="5">
    <source>
        <dbReference type="ARBA" id="ARBA00022927"/>
    </source>
</evidence>
<dbReference type="EMBL" id="LFMY01000008">
    <property type="protein sequence ID" value="OKL59209.1"/>
    <property type="molecule type" value="Genomic_DNA"/>
</dbReference>
<keyword evidence="7" id="KW-0333">Golgi apparatus</keyword>
<comment type="similarity">
    <text evidence="2">Belongs to the syntaxin family.</text>
</comment>
<name>A0A225AUD1_TALAT</name>
<dbReference type="GO" id="GO:0005484">
    <property type="term" value="F:SNAP receptor activity"/>
    <property type="evidence" value="ECO:0007669"/>
    <property type="project" value="InterPro"/>
</dbReference>
<comment type="subcellular location">
    <subcellularLocation>
        <location evidence="1">Golgi apparatus membrane</location>
        <topology evidence="1">Single-pass type IV membrane protein</topology>
    </subcellularLocation>
</comment>
<keyword evidence="8" id="KW-0175">Coiled coil</keyword>
<dbReference type="Pfam" id="PF05739">
    <property type="entry name" value="SNARE"/>
    <property type="match status" value="1"/>
</dbReference>